<sequence length="602" mass="66156">SSSDESSPYIITDPPPLPPHIAGTLLPSTFNAPTRFEVFENDIPLPIPTLNLNVYHIQYVVSITPHQPQHLLTSPCSPICTVSLYSSDSQSASFSSNPPPSCIQITEIIVDYDFNPVPPTPHVYIYPVKGVATLLDRNYGSPQRSKGTAAPHLPCDIDKFNFIRCNFTQLSVTPFKNRLSLVLLLTPVFTPGLSRRMSTSTQLKKNWYSMDSLKSGFRKVFKPKKSQKSKSQKDSDSTLAHDKVSPEVVNESSTANASIQTGPSRQGTTLLPSSSTGTTSSATEAVVSSSPVTPPQSPGKALVVTPHKIELQATLSDPQISVLGSAIKRSESDTTQPQTRDVAAGATIGIDDITDNDIVIAVMGATGVGKTTFINSLNTSCVTEELAHHELDAGTKTVTCMKVPIYTSQSDGNLVLVDTPGFDDPSRTNAEVLTVIANWLEKTYRKKRLLNGLIFLQRITDIRLDSGASSTLNIFRHLYGGTGYDKVALVTTMWNDVPPDRIQQYVEKEEELKEHAWKTLLRRNNPPLVARFDATDDDIAEKSAMEVITKLLERSLRETVRTRLQQELVDHHTPLPRTEAGKVAFTLKETVKFYVQPSSRKE</sequence>
<organism evidence="4 5">
    <name type="scientific">Panaeolus cyanescens</name>
    <dbReference type="NCBI Taxonomy" id="181874"/>
    <lineage>
        <taxon>Eukaryota</taxon>
        <taxon>Fungi</taxon>
        <taxon>Dikarya</taxon>
        <taxon>Basidiomycota</taxon>
        <taxon>Agaricomycotina</taxon>
        <taxon>Agaricomycetes</taxon>
        <taxon>Agaricomycetidae</taxon>
        <taxon>Agaricales</taxon>
        <taxon>Agaricineae</taxon>
        <taxon>Galeropsidaceae</taxon>
        <taxon>Panaeolus</taxon>
    </lineage>
</organism>
<dbReference type="SUPFAM" id="SSF52540">
    <property type="entry name" value="P-loop containing nucleoside triphosphate hydrolases"/>
    <property type="match status" value="1"/>
</dbReference>
<feature type="non-terminal residue" evidence="4">
    <location>
        <position position="1"/>
    </location>
</feature>
<accession>A0A409WX76</accession>
<evidence type="ECO:0000259" key="3">
    <source>
        <dbReference type="Pfam" id="PF00735"/>
    </source>
</evidence>
<protein>
    <recommendedName>
        <fullName evidence="3">Septin-type G domain-containing protein</fullName>
    </recommendedName>
</protein>
<evidence type="ECO:0000313" key="5">
    <source>
        <dbReference type="Proteomes" id="UP000284842"/>
    </source>
</evidence>
<dbReference type="Gene3D" id="3.40.50.300">
    <property type="entry name" value="P-loop containing nucleotide triphosphate hydrolases"/>
    <property type="match status" value="1"/>
</dbReference>
<dbReference type="Pfam" id="PF00735">
    <property type="entry name" value="Septin"/>
    <property type="match status" value="1"/>
</dbReference>
<keyword evidence="1" id="KW-0342">GTP-binding</keyword>
<feature type="domain" description="Septin-type G" evidence="3">
    <location>
        <begin position="357"/>
        <end position="446"/>
    </location>
</feature>
<evidence type="ECO:0000256" key="1">
    <source>
        <dbReference type="RuleBase" id="RU004560"/>
    </source>
</evidence>
<dbReference type="InterPro" id="IPR030379">
    <property type="entry name" value="G_SEPTIN_dom"/>
</dbReference>
<feature type="compositionally biased region" description="Polar residues" evidence="2">
    <location>
        <begin position="250"/>
        <end position="265"/>
    </location>
</feature>
<comment type="caution">
    <text evidence="4">The sequence shown here is derived from an EMBL/GenBank/DDBJ whole genome shotgun (WGS) entry which is preliminary data.</text>
</comment>
<keyword evidence="1" id="KW-0547">Nucleotide-binding</keyword>
<feature type="compositionally biased region" description="Basic and acidic residues" evidence="2">
    <location>
        <begin position="231"/>
        <end position="245"/>
    </location>
</feature>
<feature type="compositionally biased region" description="Low complexity" evidence="2">
    <location>
        <begin position="266"/>
        <end position="291"/>
    </location>
</feature>
<evidence type="ECO:0000313" key="4">
    <source>
        <dbReference type="EMBL" id="PPQ83071.1"/>
    </source>
</evidence>
<dbReference type="Proteomes" id="UP000284842">
    <property type="component" value="Unassembled WGS sequence"/>
</dbReference>
<gene>
    <name evidence="4" type="ORF">CVT24_012474</name>
</gene>
<keyword evidence="5" id="KW-1185">Reference proteome</keyword>
<proteinExistence type="inferred from homology"/>
<dbReference type="EMBL" id="NHTK01005072">
    <property type="protein sequence ID" value="PPQ83071.1"/>
    <property type="molecule type" value="Genomic_DNA"/>
</dbReference>
<feature type="compositionally biased region" description="Basic residues" evidence="2">
    <location>
        <begin position="219"/>
        <end position="230"/>
    </location>
</feature>
<evidence type="ECO:0000256" key="2">
    <source>
        <dbReference type="SAM" id="MobiDB-lite"/>
    </source>
</evidence>
<dbReference type="AlphaFoldDB" id="A0A409WX76"/>
<feature type="region of interest" description="Disordered" evidence="2">
    <location>
        <begin position="219"/>
        <end position="301"/>
    </location>
</feature>
<reference evidence="4 5" key="1">
    <citation type="journal article" date="2018" name="Evol. Lett.">
        <title>Horizontal gene cluster transfer increased hallucinogenic mushroom diversity.</title>
        <authorList>
            <person name="Reynolds H.T."/>
            <person name="Vijayakumar V."/>
            <person name="Gluck-Thaler E."/>
            <person name="Korotkin H.B."/>
            <person name="Matheny P.B."/>
            <person name="Slot J.C."/>
        </authorList>
    </citation>
    <scope>NUCLEOTIDE SEQUENCE [LARGE SCALE GENOMIC DNA]</scope>
    <source>
        <strain evidence="4 5">2629</strain>
    </source>
</reference>
<dbReference type="OrthoDB" id="8954335at2759"/>
<dbReference type="STRING" id="181874.A0A409WX76"/>
<comment type="similarity">
    <text evidence="1">Belongs to the TRAFAC class TrmE-Era-EngA-EngB-Septin-like GTPase superfamily. Septin GTPase family.</text>
</comment>
<dbReference type="InterPro" id="IPR027417">
    <property type="entry name" value="P-loop_NTPase"/>
</dbReference>
<name>A0A409WX76_9AGAR</name>
<dbReference type="GO" id="GO:0005525">
    <property type="term" value="F:GTP binding"/>
    <property type="evidence" value="ECO:0007669"/>
    <property type="project" value="UniProtKB-KW"/>
</dbReference>
<dbReference type="InParanoid" id="A0A409WX76"/>